<evidence type="ECO:0000256" key="4">
    <source>
        <dbReference type="PROSITE-ProRule" id="PRU00146"/>
    </source>
</evidence>
<feature type="compositionally biased region" description="Basic and acidic residues" evidence="5">
    <location>
        <begin position="994"/>
        <end position="1005"/>
    </location>
</feature>
<dbReference type="AlphaFoldDB" id="A0A0F7SFR0"/>
<name>A0A0F7SFR0_PHARH</name>
<dbReference type="InterPro" id="IPR019787">
    <property type="entry name" value="Znf_PHD-finger"/>
</dbReference>
<dbReference type="EMBL" id="LN483167">
    <property type="protein sequence ID" value="CDZ97150.1"/>
    <property type="molecule type" value="Genomic_DNA"/>
</dbReference>
<feature type="compositionally biased region" description="Polar residues" evidence="5">
    <location>
        <begin position="585"/>
        <end position="609"/>
    </location>
</feature>
<feature type="compositionally biased region" description="Gly residues" evidence="5">
    <location>
        <begin position="964"/>
        <end position="973"/>
    </location>
</feature>
<dbReference type="PROSITE" id="PS01359">
    <property type="entry name" value="ZF_PHD_1"/>
    <property type="match status" value="1"/>
</dbReference>
<dbReference type="InterPro" id="IPR011011">
    <property type="entry name" value="Znf_FYVE_PHD"/>
</dbReference>
<dbReference type="PANTHER" id="PTHR47793:SF1">
    <property type="entry name" value="HISTONE DEACETYLASE COMPLEX SUBUNIT CTI6"/>
    <property type="match status" value="1"/>
</dbReference>
<feature type="compositionally biased region" description="Basic and acidic residues" evidence="5">
    <location>
        <begin position="75"/>
        <end position="99"/>
    </location>
</feature>
<sequence>MAASPPPQPRSTRSRPSLPPTILDDHQSNGSRDPDSPSASPSANALAHMYYTQSLDGLGKRDRRKKSMSESTAIKMDKESSLFPKEGGDIKPMKREADYPKSPLSKSDSKVKGNKLTPEVEEEDEGAEEDEEDYEEAEVTRCVCGITESDDMMISCDTCNVWQHGACVGIPTEEETPDEYFCEKCRPDLHVTLKKWMKSRGRGGIFLPPSASDLLRLKPPESTLPPNQSKRWTHDIAGLSPLEEDEDEQTPAHGARSGGRRSRAAKEGAKGKVAALIGKESSSSTSTSNGTEKPTVSHRRKSSVTTVSTPTAVAAATSTTATVLAHSTPAETSVDLTTSSHNKPLSKHSSGKPSSSNMTAHPSQSASGIPPTPSPMPPGSQVDPPTPHSASKGQAPISSSSSSHPSHHKRTPSNPSAVPRRSPSANSQSPPHGPSAKGEKGRRSSPKRRSTMNSRPDAEYEKAIRASLIESGLIPEEEDSVRSPSPTSSTRHRRSFPGEDDLSGGADEGGLVPGVGIGIKRPRQGSDDLTSSGGNGAGVRKGKKVKKENEQGLESASLDAMLSSSYPHSANSASENNHSIGPSGRTVTTKHPNQYTYRPKPTSSSNNPVGSLRFKGLSSNSTPGEPGYDDHLRRSPPIGSSAHWNEDWAAGGDVRGLNSVSSVAAEWDPSIPGPSSGPNDPLPPPAQQLAPPAPPSPASVAAAAAAALRNSTILAWGVPDHLSHLTHLLPSPAPQPLVIRSSLNPSGSGTATAVPSSAGNTSGARGKRTSGAAGLRGADGEREEAPSKIRWPGRRMTLGEMRKRARGVLDYVGRWPVDTTAAAAAAAVLSSSSNGGSSSSSSTSSPSITVATTLLVSEPTVTFDIATDPSTLPITSETTSPLALLGNIDPSIPTLSTTTNGSTESEVEPEPVRVKTRSEEIEELIRDLIAFEQRFGVTATAALKDSSMSSSSLMVGLGGQGAVGGGSGAGNNGGERRKTSSGGSKSRSASVISDKGREREKEKEGSGSVGSKTPGVEGDQGDGRELESTDAQQAV</sequence>
<evidence type="ECO:0000259" key="6">
    <source>
        <dbReference type="PROSITE" id="PS50016"/>
    </source>
</evidence>
<feature type="compositionally biased region" description="Polar residues" evidence="5">
    <location>
        <begin position="357"/>
        <end position="367"/>
    </location>
</feature>
<dbReference type="Pfam" id="PF20826">
    <property type="entry name" value="PHD_5"/>
    <property type="match status" value="1"/>
</dbReference>
<dbReference type="SMART" id="SM00249">
    <property type="entry name" value="PHD"/>
    <property type="match status" value="1"/>
</dbReference>
<organism evidence="7">
    <name type="scientific">Phaffia rhodozyma</name>
    <name type="common">Yeast</name>
    <name type="synonym">Xanthophyllomyces dendrorhous</name>
    <dbReference type="NCBI Taxonomy" id="264483"/>
    <lineage>
        <taxon>Eukaryota</taxon>
        <taxon>Fungi</taxon>
        <taxon>Dikarya</taxon>
        <taxon>Basidiomycota</taxon>
        <taxon>Agaricomycotina</taxon>
        <taxon>Tremellomycetes</taxon>
        <taxon>Cystofilobasidiales</taxon>
        <taxon>Mrakiaceae</taxon>
        <taxon>Phaffia</taxon>
    </lineage>
</organism>
<dbReference type="CDD" id="cd15550">
    <property type="entry name" value="PHD_MLL5"/>
    <property type="match status" value="1"/>
</dbReference>
<keyword evidence="3" id="KW-0862">Zinc</keyword>
<dbReference type="InterPro" id="IPR001965">
    <property type="entry name" value="Znf_PHD"/>
</dbReference>
<dbReference type="Gene3D" id="3.30.40.10">
    <property type="entry name" value="Zinc/RING finger domain, C3HC4 (zinc finger)"/>
    <property type="match status" value="1"/>
</dbReference>
<keyword evidence="2 4" id="KW-0863">Zinc-finger</keyword>
<feature type="compositionally biased region" description="Low complexity" evidence="5">
    <location>
        <begin position="980"/>
        <end position="990"/>
    </location>
</feature>
<dbReference type="PROSITE" id="PS50016">
    <property type="entry name" value="ZF_PHD_2"/>
    <property type="match status" value="1"/>
</dbReference>
<dbReference type="PANTHER" id="PTHR47793">
    <property type="entry name" value="HISTONE DEACETYLASE COMPLEX SUBUNIT CTI6"/>
    <property type="match status" value="1"/>
</dbReference>
<keyword evidence="1" id="KW-0479">Metal-binding</keyword>
<feature type="compositionally biased region" description="Low complexity" evidence="5">
    <location>
        <begin position="271"/>
        <end position="288"/>
    </location>
</feature>
<feature type="compositionally biased region" description="Acidic residues" evidence="5">
    <location>
        <begin position="119"/>
        <end position="134"/>
    </location>
</feature>
<evidence type="ECO:0000256" key="3">
    <source>
        <dbReference type="ARBA" id="ARBA00022833"/>
    </source>
</evidence>
<feature type="compositionally biased region" description="Low complexity" evidence="5">
    <location>
        <begin position="563"/>
        <end position="579"/>
    </location>
</feature>
<feature type="compositionally biased region" description="Low complexity" evidence="5">
    <location>
        <begin position="303"/>
        <end position="328"/>
    </location>
</feature>
<accession>A0A0F7SFR0</accession>
<dbReference type="SUPFAM" id="SSF57903">
    <property type="entry name" value="FYVE/PHD zinc finger"/>
    <property type="match status" value="1"/>
</dbReference>
<dbReference type="InterPro" id="IPR019786">
    <property type="entry name" value="Zinc_finger_PHD-type_CS"/>
</dbReference>
<evidence type="ECO:0000256" key="5">
    <source>
        <dbReference type="SAM" id="MobiDB-lite"/>
    </source>
</evidence>
<feature type="compositionally biased region" description="Pro residues" evidence="5">
    <location>
        <begin position="680"/>
        <end position="697"/>
    </location>
</feature>
<dbReference type="InterPro" id="IPR053051">
    <property type="entry name" value="HDAC_complex_subunit"/>
</dbReference>
<evidence type="ECO:0000256" key="2">
    <source>
        <dbReference type="ARBA" id="ARBA00022771"/>
    </source>
</evidence>
<feature type="compositionally biased region" description="Gly residues" evidence="5">
    <location>
        <begin position="506"/>
        <end position="517"/>
    </location>
</feature>
<evidence type="ECO:0000313" key="7">
    <source>
        <dbReference type="EMBL" id="CDZ97150.1"/>
    </source>
</evidence>
<feature type="region of interest" description="Disordered" evidence="5">
    <location>
        <begin position="739"/>
        <end position="790"/>
    </location>
</feature>
<reference evidence="7" key="1">
    <citation type="submission" date="2014-08" db="EMBL/GenBank/DDBJ databases">
        <authorList>
            <person name="Sharma Rahul"/>
            <person name="Thines Marco"/>
        </authorList>
    </citation>
    <scope>NUCLEOTIDE SEQUENCE</scope>
</reference>
<feature type="compositionally biased region" description="Basic and acidic residues" evidence="5">
    <location>
        <begin position="778"/>
        <end position="787"/>
    </location>
</feature>
<proteinExistence type="predicted"/>
<feature type="compositionally biased region" description="Polar residues" evidence="5">
    <location>
        <begin position="741"/>
        <end position="763"/>
    </location>
</feature>
<evidence type="ECO:0000256" key="1">
    <source>
        <dbReference type="ARBA" id="ARBA00022723"/>
    </source>
</evidence>
<dbReference type="GO" id="GO:0008270">
    <property type="term" value="F:zinc ion binding"/>
    <property type="evidence" value="ECO:0007669"/>
    <property type="project" value="UniProtKB-KW"/>
</dbReference>
<dbReference type="InterPro" id="IPR013083">
    <property type="entry name" value="Znf_RING/FYVE/PHD"/>
</dbReference>
<feature type="region of interest" description="Disordered" evidence="5">
    <location>
        <begin position="1"/>
        <end position="134"/>
    </location>
</feature>
<feature type="compositionally biased region" description="Polar residues" evidence="5">
    <location>
        <begin position="329"/>
        <end position="342"/>
    </location>
</feature>
<feature type="compositionally biased region" description="Basic and acidic residues" evidence="5">
    <location>
        <begin position="23"/>
        <end position="35"/>
    </location>
</feature>
<protein>
    <submittedName>
        <fullName evidence="7">PHD Zn-finger proteins</fullName>
    </submittedName>
</protein>
<feature type="domain" description="PHD-type" evidence="6">
    <location>
        <begin position="139"/>
        <end position="188"/>
    </location>
</feature>
<feature type="region of interest" description="Disordered" evidence="5">
    <location>
        <begin position="208"/>
        <end position="703"/>
    </location>
</feature>
<feature type="region of interest" description="Disordered" evidence="5">
    <location>
        <begin position="964"/>
        <end position="1035"/>
    </location>
</feature>